<evidence type="ECO:0000259" key="1">
    <source>
        <dbReference type="Pfam" id="PF01593"/>
    </source>
</evidence>
<dbReference type="Gene3D" id="3.90.660.20">
    <property type="entry name" value="Protoporphyrinogen oxidase, mitochondrial, domain 2"/>
    <property type="match status" value="1"/>
</dbReference>
<sequence>MSGVLPGTARSGAEVSDGRPHVVVVGAGIAGLTSAYLLRRRGCRVTVLERSAPEYVGGRMSSVLRDGFHLDTGASLLSRRYRAMLRLADLAGIRDRVLPSSDVVGLMRGRRVHHVRVGSLPRMAAGLLRFAPFPTDLPKLMADHLRIRRSLDWYDMSAAARHDGESVAGYAARRGLRPGTVDHLLDPLCMLASLQDVERTSSIAPFMLLNSLLGGGGLFTFEEGVGQLPRSLAARLSVTYHARVRQVEESSAGVSVSWEAADGGGERTERADACVLAVPVPQTLDLYGQLERPFAEFFRQVEYTGSVHVAFGLDRPTAERAVMVNVPRAEHPALVGVILPHNTAPGRVPEGRGLVMAHFRGSWSDRHRDLPEERLVEHARAALRSVRLAPEIEDHTVMTHVLRPGQCVVFRRPGDYRELARLSGAWPDGSRVRLAGGDFFTQSSTHHSICSGAAAARRIADRLGLAAGDRRSHDLIPAPARTKGRP</sequence>
<proteinExistence type="predicted"/>
<dbReference type="InterPro" id="IPR050464">
    <property type="entry name" value="Zeta_carotene_desat/Oxidored"/>
</dbReference>
<dbReference type="GO" id="GO:0016491">
    <property type="term" value="F:oxidoreductase activity"/>
    <property type="evidence" value="ECO:0007669"/>
    <property type="project" value="UniProtKB-KW"/>
</dbReference>
<dbReference type="EC" id="1.-.-.-" evidence="2"/>
<dbReference type="Proteomes" id="UP001183420">
    <property type="component" value="Unassembled WGS sequence"/>
</dbReference>
<accession>A0ABU2LHR7</accession>
<dbReference type="EMBL" id="JAVREM010000001">
    <property type="protein sequence ID" value="MDT0317123.1"/>
    <property type="molecule type" value="Genomic_DNA"/>
</dbReference>
<feature type="domain" description="Amine oxidase" evidence="1">
    <location>
        <begin position="29"/>
        <end position="459"/>
    </location>
</feature>
<keyword evidence="3" id="KW-1185">Reference proteome</keyword>
<dbReference type="Gene3D" id="1.10.3110.10">
    <property type="entry name" value="protoporphyrinogen ix oxidase, domain 3"/>
    <property type="match status" value="1"/>
</dbReference>
<organism evidence="2 3">
    <name type="scientific">Streptomyces millisiae</name>
    <dbReference type="NCBI Taxonomy" id="3075542"/>
    <lineage>
        <taxon>Bacteria</taxon>
        <taxon>Bacillati</taxon>
        <taxon>Actinomycetota</taxon>
        <taxon>Actinomycetes</taxon>
        <taxon>Kitasatosporales</taxon>
        <taxon>Streptomycetaceae</taxon>
        <taxon>Streptomyces</taxon>
    </lineage>
</organism>
<name>A0ABU2LHR7_9ACTN</name>
<dbReference type="RefSeq" id="WP_311594897.1">
    <property type="nucleotide sequence ID" value="NZ_JAVREM010000001.1"/>
</dbReference>
<dbReference type="SUPFAM" id="SSF51905">
    <property type="entry name" value="FAD/NAD(P)-binding domain"/>
    <property type="match status" value="1"/>
</dbReference>
<dbReference type="InterPro" id="IPR036188">
    <property type="entry name" value="FAD/NAD-bd_sf"/>
</dbReference>
<gene>
    <name evidence="2" type="ORF">RNC47_02080</name>
</gene>
<reference evidence="3" key="1">
    <citation type="submission" date="2023-07" db="EMBL/GenBank/DDBJ databases">
        <title>30 novel species of actinomycetes from the DSMZ collection.</title>
        <authorList>
            <person name="Nouioui I."/>
        </authorList>
    </citation>
    <scope>NUCLEOTIDE SEQUENCE [LARGE SCALE GENOMIC DNA]</scope>
    <source>
        <strain evidence="3">DSM 44918</strain>
    </source>
</reference>
<evidence type="ECO:0000313" key="2">
    <source>
        <dbReference type="EMBL" id="MDT0317123.1"/>
    </source>
</evidence>
<dbReference type="PANTHER" id="PTHR42923">
    <property type="entry name" value="PROTOPORPHYRINOGEN OXIDASE"/>
    <property type="match status" value="1"/>
</dbReference>
<dbReference type="InterPro" id="IPR002937">
    <property type="entry name" value="Amino_oxidase"/>
</dbReference>
<dbReference type="Pfam" id="PF01593">
    <property type="entry name" value="Amino_oxidase"/>
    <property type="match status" value="1"/>
</dbReference>
<comment type="caution">
    <text evidence="2">The sequence shown here is derived from an EMBL/GenBank/DDBJ whole genome shotgun (WGS) entry which is preliminary data.</text>
</comment>
<dbReference type="SUPFAM" id="SSF54373">
    <property type="entry name" value="FAD-linked reductases, C-terminal domain"/>
    <property type="match status" value="1"/>
</dbReference>
<protein>
    <submittedName>
        <fullName evidence="2">NAD(P)/FAD-dependent oxidoreductase</fullName>
        <ecNumber evidence="2">1.-.-.-</ecNumber>
    </submittedName>
</protein>
<keyword evidence="2" id="KW-0560">Oxidoreductase</keyword>
<dbReference type="Gene3D" id="3.50.50.60">
    <property type="entry name" value="FAD/NAD(P)-binding domain"/>
    <property type="match status" value="1"/>
</dbReference>
<evidence type="ECO:0000313" key="3">
    <source>
        <dbReference type="Proteomes" id="UP001183420"/>
    </source>
</evidence>